<dbReference type="AlphaFoldDB" id="A0A7X0AZK8"/>
<organism evidence="1 2">
    <name type="scientific">Nitrospirillum iridis</name>
    <dbReference type="NCBI Taxonomy" id="765888"/>
    <lineage>
        <taxon>Bacteria</taxon>
        <taxon>Pseudomonadati</taxon>
        <taxon>Pseudomonadota</taxon>
        <taxon>Alphaproteobacteria</taxon>
        <taxon>Rhodospirillales</taxon>
        <taxon>Azospirillaceae</taxon>
        <taxon>Nitrospirillum</taxon>
    </lineage>
</organism>
<dbReference type="RefSeq" id="WP_184803057.1">
    <property type="nucleotide sequence ID" value="NZ_JACIIZ010000010.1"/>
</dbReference>
<gene>
    <name evidence="1" type="ORF">FHS74_003608</name>
</gene>
<reference evidence="1 2" key="1">
    <citation type="submission" date="2020-08" db="EMBL/GenBank/DDBJ databases">
        <title>Genomic Encyclopedia of Type Strains, Phase IV (KMG-IV): sequencing the most valuable type-strain genomes for metagenomic binning, comparative biology and taxonomic classification.</title>
        <authorList>
            <person name="Goeker M."/>
        </authorList>
    </citation>
    <scope>NUCLEOTIDE SEQUENCE [LARGE SCALE GENOMIC DNA]</scope>
    <source>
        <strain evidence="1 2">DSM 22198</strain>
    </source>
</reference>
<protein>
    <submittedName>
        <fullName evidence="1">Uncharacterized protein</fullName>
    </submittedName>
</protein>
<sequence length="78" mass="8703">MGYTIMRGPGPIDFGTAEGLTNGTWFVDTDDDLCLRTNQGVVYFKSDWVGTVDDPWEVLVKEILPDGSRVTFTQGDRE</sequence>
<dbReference type="EMBL" id="JACIIZ010000010">
    <property type="protein sequence ID" value="MBB6253039.1"/>
    <property type="molecule type" value="Genomic_DNA"/>
</dbReference>
<accession>A0A7X0AZK8</accession>
<dbReference type="Proteomes" id="UP000539175">
    <property type="component" value="Unassembled WGS sequence"/>
</dbReference>
<keyword evidence="2" id="KW-1185">Reference proteome</keyword>
<proteinExistence type="predicted"/>
<comment type="caution">
    <text evidence="1">The sequence shown here is derived from an EMBL/GenBank/DDBJ whole genome shotgun (WGS) entry which is preliminary data.</text>
</comment>
<evidence type="ECO:0000313" key="1">
    <source>
        <dbReference type="EMBL" id="MBB6253039.1"/>
    </source>
</evidence>
<name>A0A7X0AZK8_9PROT</name>
<evidence type="ECO:0000313" key="2">
    <source>
        <dbReference type="Proteomes" id="UP000539175"/>
    </source>
</evidence>